<proteinExistence type="predicted"/>
<gene>
    <name evidence="2" type="ORF">MPRM_10210</name>
</gene>
<dbReference type="EMBL" id="AP022614">
    <property type="protein sequence ID" value="BBZ43740.1"/>
    <property type="molecule type" value="Genomic_DNA"/>
</dbReference>
<keyword evidence="3" id="KW-1185">Reference proteome</keyword>
<evidence type="ECO:0000256" key="1">
    <source>
        <dbReference type="SAM" id="MobiDB-lite"/>
    </source>
</evidence>
<organism evidence="2 3">
    <name type="scientific">Mycobacterium parmense</name>
    <dbReference type="NCBI Taxonomy" id="185642"/>
    <lineage>
        <taxon>Bacteria</taxon>
        <taxon>Bacillati</taxon>
        <taxon>Actinomycetota</taxon>
        <taxon>Actinomycetes</taxon>
        <taxon>Mycobacteriales</taxon>
        <taxon>Mycobacteriaceae</taxon>
        <taxon>Mycobacterium</taxon>
        <taxon>Mycobacterium simiae complex</taxon>
    </lineage>
</organism>
<dbReference type="Proteomes" id="UP000467105">
    <property type="component" value="Chromosome"/>
</dbReference>
<protein>
    <submittedName>
        <fullName evidence="2">Uncharacterized protein</fullName>
    </submittedName>
</protein>
<evidence type="ECO:0000313" key="2">
    <source>
        <dbReference type="EMBL" id="BBZ43740.1"/>
    </source>
</evidence>
<evidence type="ECO:0000313" key="3">
    <source>
        <dbReference type="Proteomes" id="UP000467105"/>
    </source>
</evidence>
<feature type="region of interest" description="Disordered" evidence="1">
    <location>
        <begin position="1"/>
        <end position="21"/>
    </location>
</feature>
<sequence>MPIQMCPAVASKQGRSARRLTARGAAARARIEATSLVRERGVAGTTLGSLVSERADRSDSASLERAPNGRGRGQGSGGQPKTITANLDPARTLDIGRRSRVCEVSRISESATDRK</sequence>
<feature type="region of interest" description="Disordered" evidence="1">
    <location>
        <begin position="42"/>
        <end position="92"/>
    </location>
</feature>
<accession>A0A7I7YPQ4</accession>
<name>A0A7I7YPQ4_9MYCO</name>
<reference evidence="2 3" key="1">
    <citation type="journal article" date="2019" name="Emerg. Microbes Infect.">
        <title>Comprehensive subspecies identification of 175 nontuberculous mycobacteria species based on 7547 genomic profiles.</title>
        <authorList>
            <person name="Matsumoto Y."/>
            <person name="Kinjo T."/>
            <person name="Motooka D."/>
            <person name="Nabeya D."/>
            <person name="Jung N."/>
            <person name="Uechi K."/>
            <person name="Horii T."/>
            <person name="Iida T."/>
            <person name="Fujita J."/>
            <person name="Nakamura S."/>
        </authorList>
    </citation>
    <scope>NUCLEOTIDE SEQUENCE [LARGE SCALE GENOMIC DNA]</scope>
    <source>
        <strain evidence="2 3">JCM 14742</strain>
    </source>
</reference>
<dbReference type="AlphaFoldDB" id="A0A7I7YPQ4"/>